<feature type="transmembrane region" description="Helical" evidence="4">
    <location>
        <begin position="244"/>
        <end position="265"/>
    </location>
</feature>
<keyword evidence="4" id="KW-1133">Transmembrane helix</keyword>
<dbReference type="InterPro" id="IPR050327">
    <property type="entry name" value="Proton-linked_MCT"/>
</dbReference>
<evidence type="ECO:0000256" key="4">
    <source>
        <dbReference type="SAM" id="Phobius"/>
    </source>
</evidence>
<evidence type="ECO:0000313" key="6">
    <source>
        <dbReference type="Proteomes" id="UP000183365"/>
    </source>
</evidence>
<dbReference type="EMBL" id="FQNF01000080">
    <property type="protein sequence ID" value="SGZ41130.1"/>
    <property type="molecule type" value="Genomic_DNA"/>
</dbReference>
<reference evidence="6" key="1">
    <citation type="submission" date="2016-11" db="EMBL/GenBank/DDBJ databases">
        <authorList>
            <person name="Guldener U."/>
        </authorList>
    </citation>
    <scope>NUCLEOTIDE SEQUENCE [LARGE SCALE GENOMIC DNA]</scope>
</reference>
<comment type="subcellular location">
    <subcellularLocation>
        <location evidence="1">Membrane</location>
        <topology evidence="1">Multi-pass membrane protein</topology>
    </subcellularLocation>
</comment>
<dbReference type="PANTHER" id="PTHR11360">
    <property type="entry name" value="MONOCARBOXYLATE TRANSPORTER"/>
    <property type="match status" value="1"/>
</dbReference>
<dbReference type="InterPro" id="IPR011701">
    <property type="entry name" value="MFS"/>
</dbReference>
<evidence type="ECO:0000256" key="1">
    <source>
        <dbReference type="ARBA" id="ARBA00004141"/>
    </source>
</evidence>
<dbReference type="GO" id="GO:0022857">
    <property type="term" value="F:transmembrane transporter activity"/>
    <property type="evidence" value="ECO:0007669"/>
    <property type="project" value="InterPro"/>
</dbReference>
<evidence type="ECO:0000256" key="3">
    <source>
        <dbReference type="SAM" id="Coils"/>
    </source>
</evidence>
<protein>
    <recommendedName>
        <fullName evidence="7">Transporter ESBP6</fullName>
    </recommendedName>
</protein>
<feature type="transmembrane region" description="Helical" evidence="4">
    <location>
        <begin position="65"/>
        <end position="84"/>
    </location>
</feature>
<keyword evidence="6" id="KW-1185">Reference proteome</keyword>
<evidence type="ECO:0000313" key="5">
    <source>
        <dbReference type="EMBL" id="SGZ41130.1"/>
    </source>
</evidence>
<dbReference type="SUPFAM" id="SSF103473">
    <property type="entry name" value="MFS general substrate transporter"/>
    <property type="match status" value="1"/>
</dbReference>
<name>A0A1L0B416_9ASCO</name>
<keyword evidence="4" id="KW-0812">Transmembrane</keyword>
<dbReference type="Proteomes" id="UP000183365">
    <property type="component" value="Unassembled WGS sequence"/>
</dbReference>
<accession>A0A1L0B416</accession>
<feature type="coiled-coil region" evidence="3">
    <location>
        <begin position="445"/>
        <end position="479"/>
    </location>
</feature>
<dbReference type="Pfam" id="PF07690">
    <property type="entry name" value="MFS_1"/>
    <property type="match status" value="1"/>
</dbReference>
<feature type="transmembrane region" description="Helical" evidence="4">
    <location>
        <begin position="308"/>
        <end position="329"/>
    </location>
</feature>
<keyword evidence="3" id="KW-0175">Coiled coil</keyword>
<sequence>MSDSIYSTGIETLGSRISNNDIDRQETITRVLTDLRQQPISKQITTQTEQPDPIEDDVEIIEKEFTLKNCSVLLATFFIFFVSWGFNASTAMFQELLGYQLVITIGNIFMFMGFIIGYKTKTINYLYTWAVFVGVGISFAFVPATTLIPKIFIRNRALALSFILMGTGVGAVVASLLGTFLEIDQFLMSLAIIQVVIVSLSTIVLHLCYEDKYFVKRDLKGLKFFKEFAKQFKKYYSINIFKSYIANLIAIWFNIALMGYLIFIFSLSDYTKSMVPSISKVNSNLITVYLNIGQIIGRPTMGRLGDKFGRANITIIFTFCCAIFIWVYWLNFTKSYGHIVGFAVLMGMSCGVANVFNTVLIADVCQNFPPEDNMFMKYWAYVNSNYAVFLLLAEFFVQKLTIPGNDVKNPYKHSQYFSGSLYLFALLLAFFTREYKVRTIIDTQITKTQQQLDSMGTKNEDFEEESKELTVKLEALYESKAMNVKAFTRRALVPIVV</sequence>
<dbReference type="GO" id="GO:0016020">
    <property type="term" value="C:membrane"/>
    <property type="evidence" value="ECO:0007669"/>
    <property type="project" value="UniProtKB-SubCell"/>
</dbReference>
<gene>
    <name evidence="5" type="ORF">HGUI_03330</name>
</gene>
<dbReference type="Gene3D" id="1.20.1250.20">
    <property type="entry name" value="MFS general substrate transporter like domains"/>
    <property type="match status" value="2"/>
</dbReference>
<keyword evidence="4" id="KW-0472">Membrane</keyword>
<dbReference type="VEuPathDB" id="FungiDB:HGUI_03330"/>
<proteinExistence type="inferred from homology"/>
<comment type="similarity">
    <text evidence="2">Belongs to the major facilitator superfamily. Monocarboxylate porter (TC 2.A.1.13) family.</text>
</comment>
<dbReference type="OrthoDB" id="2213137at2759"/>
<feature type="transmembrane region" description="Helical" evidence="4">
    <location>
        <begin position="335"/>
        <end position="357"/>
    </location>
</feature>
<dbReference type="PANTHER" id="PTHR11360:SF315">
    <property type="entry name" value="TRANSPORTER MCH2-RELATED"/>
    <property type="match status" value="1"/>
</dbReference>
<dbReference type="InterPro" id="IPR036259">
    <property type="entry name" value="MFS_trans_sf"/>
</dbReference>
<organism evidence="5 6">
    <name type="scientific">Hanseniaspora guilliermondii</name>
    <dbReference type="NCBI Taxonomy" id="56406"/>
    <lineage>
        <taxon>Eukaryota</taxon>
        <taxon>Fungi</taxon>
        <taxon>Dikarya</taxon>
        <taxon>Ascomycota</taxon>
        <taxon>Saccharomycotina</taxon>
        <taxon>Saccharomycetes</taxon>
        <taxon>Saccharomycodales</taxon>
        <taxon>Saccharomycodaceae</taxon>
        <taxon>Hanseniaspora</taxon>
    </lineage>
</organism>
<dbReference type="AlphaFoldDB" id="A0A1L0B416"/>
<feature type="transmembrane region" description="Helical" evidence="4">
    <location>
        <begin position="416"/>
        <end position="432"/>
    </location>
</feature>
<feature type="transmembrane region" description="Helical" evidence="4">
    <location>
        <begin position="96"/>
        <end position="118"/>
    </location>
</feature>
<feature type="transmembrane region" description="Helical" evidence="4">
    <location>
        <begin position="124"/>
        <end position="145"/>
    </location>
</feature>
<feature type="transmembrane region" description="Helical" evidence="4">
    <location>
        <begin position="157"/>
        <end position="180"/>
    </location>
</feature>
<evidence type="ECO:0000256" key="2">
    <source>
        <dbReference type="ARBA" id="ARBA00006727"/>
    </source>
</evidence>
<evidence type="ECO:0008006" key="7">
    <source>
        <dbReference type="Google" id="ProtNLM"/>
    </source>
</evidence>
<feature type="transmembrane region" description="Helical" evidence="4">
    <location>
        <begin position="378"/>
        <end position="396"/>
    </location>
</feature>
<feature type="transmembrane region" description="Helical" evidence="4">
    <location>
        <begin position="186"/>
        <end position="209"/>
    </location>
</feature>